<dbReference type="Proteomes" id="UP000320333">
    <property type="component" value="Unassembled WGS sequence"/>
</dbReference>
<dbReference type="OrthoDB" id="2101496at2759"/>
<comment type="caution">
    <text evidence="1">The sequence shown here is derived from an EMBL/GenBank/DDBJ whole genome shotgun (WGS) entry which is preliminary data.</text>
</comment>
<evidence type="ECO:0000313" key="1">
    <source>
        <dbReference type="EMBL" id="TPX71274.1"/>
    </source>
</evidence>
<evidence type="ECO:0000313" key="2">
    <source>
        <dbReference type="Proteomes" id="UP000320333"/>
    </source>
</evidence>
<sequence length="388" mass="42414">MSIHRILSKAHLVNNTGVHIPGSSLNLSGKTLAIFFDGVAFDDSTDAFNCESVAPHVANGPSYIVSAENGFKSDRTLDASNIRRACQECVDAGLADWAKPSSNNHGGRIEPIDRVAESHLVCDSLIRACEASEDLFVVMVSFADTVDEFEQHAARVPWYTVGFEDHDTAFALLDVCGAFEGETEVYVWSDSGVLINKHGNATFKKNSPPPYLPLKVSELSESNMSNNYHVNEKPALILFCESATPEEASKFEAMLNLVAETVLRACSSDPPIIFFTSKHFSESSFNLRTWANVSMNPTSPDFLILDSTRGNKTFTSNGLAVTIDNLTQFVNAFLSGALNRVICESPIPGVFANVNSDKMWRKTVTITTIRNADGSTSKSSKTVYKRVF</sequence>
<dbReference type="AlphaFoldDB" id="A0A507F569"/>
<organism evidence="1 2">
    <name type="scientific">Chytriomyces confervae</name>
    <dbReference type="NCBI Taxonomy" id="246404"/>
    <lineage>
        <taxon>Eukaryota</taxon>
        <taxon>Fungi</taxon>
        <taxon>Fungi incertae sedis</taxon>
        <taxon>Chytridiomycota</taxon>
        <taxon>Chytridiomycota incertae sedis</taxon>
        <taxon>Chytridiomycetes</taxon>
        <taxon>Chytridiales</taxon>
        <taxon>Chytriomycetaceae</taxon>
        <taxon>Chytriomyces</taxon>
    </lineage>
</organism>
<dbReference type="EMBL" id="QEAP01000259">
    <property type="protein sequence ID" value="TPX71274.1"/>
    <property type="molecule type" value="Genomic_DNA"/>
</dbReference>
<reference evidence="1 2" key="1">
    <citation type="journal article" date="2019" name="Sci. Rep.">
        <title>Comparative genomics of chytrid fungi reveal insights into the obligate biotrophic and pathogenic lifestyle of Synchytrium endobioticum.</title>
        <authorList>
            <person name="van de Vossenberg B.T.L.H."/>
            <person name="Warris S."/>
            <person name="Nguyen H.D.T."/>
            <person name="van Gent-Pelzer M.P.E."/>
            <person name="Joly D.L."/>
            <person name="van de Geest H.C."/>
            <person name="Bonants P.J.M."/>
            <person name="Smith D.S."/>
            <person name="Levesque C.A."/>
            <person name="van der Lee T.A.J."/>
        </authorList>
    </citation>
    <scope>NUCLEOTIDE SEQUENCE [LARGE SCALE GENOMIC DNA]</scope>
    <source>
        <strain evidence="1 2">CBS 675.73</strain>
    </source>
</reference>
<protein>
    <submittedName>
        <fullName evidence="1">Uncharacterized protein</fullName>
    </submittedName>
</protein>
<name>A0A507F569_9FUNG</name>
<keyword evidence="2" id="KW-1185">Reference proteome</keyword>
<dbReference type="Gene3D" id="3.40.30.10">
    <property type="entry name" value="Glutaredoxin"/>
    <property type="match status" value="1"/>
</dbReference>
<accession>A0A507F569</accession>
<dbReference type="STRING" id="246404.A0A507F569"/>
<proteinExistence type="predicted"/>
<gene>
    <name evidence="1" type="ORF">CcCBS67573_g06272</name>
</gene>